<comment type="caution">
    <text evidence="13">The sequence shown here is derived from an EMBL/GenBank/DDBJ whole genome shotgun (WGS) entry which is preliminary data.</text>
</comment>
<evidence type="ECO:0000256" key="12">
    <source>
        <dbReference type="ARBA" id="ARBA00040883"/>
    </source>
</evidence>
<organism evidence="13">
    <name type="scientific">bioreactor metagenome</name>
    <dbReference type="NCBI Taxonomy" id="1076179"/>
    <lineage>
        <taxon>unclassified sequences</taxon>
        <taxon>metagenomes</taxon>
        <taxon>ecological metagenomes</taxon>
    </lineage>
</organism>
<gene>
    <name evidence="13" type="primary">coaX_51</name>
    <name evidence="13" type="ORF">SDC9_211303</name>
</gene>
<evidence type="ECO:0000256" key="2">
    <source>
        <dbReference type="ARBA" id="ARBA00004496"/>
    </source>
</evidence>
<evidence type="ECO:0000256" key="6">
    <source>
        <dbReference type="ARBA" id="ARBA00022741"/>
    </source>
</evidence>
<comment type="cofactor">
    <cofactor evidence="1">
        <name>K(+)</name>
        <dbReference type="ChEBI" id="CHEBI:29103"/>
    </cofactor>
</comment>
<dbReference type="GO" id="GO:0005737">
    <property type="term" value="C:cytoplasm"/>
    <property type="evidence" value="ECO:0007669"/>
    <property type="project" value="UniProtKB-SubCell"/>
</dbReference>
<dbReference type="Pfam" id="PF03309">
    <property type="entry name" value="Pan_kinase"/>
    <property type="match status" value="1"/>
</dbReference>
<keyword evidence="4" id="KW-0963">Cytoplasm</keyword>
<dbReference type="Gene3D" id="3.30.420.40">
    <property type="match status" value="1"/>
</dbReference>
<evidence type="ECO:0000313" key="13">
    <source>
        <dbReference type="EMBL" id="MPN63539.1"/>
    </source>
</evidence>
<dbReference type="EMBL" id="VSSQ01143124">
    <property type="protein sequence ID" value="MPN63539.1"/>
    <property type="molecule type" value="Genomic_DNA"/>
</dbReference>
<evidence type="ECO:0000256" key="9">
    <source>
        <dbReference type="ARBA" id="ARBA00022958"/>
    </source>
</evidence>
<reference evidence="13" key="1">
    <citation type="submission" date="2019-08" db="EMBL/GenBank/DDBJ databases">
        <authorList>
            <person name="Kucharzyk K."/>
            <person name="Murdoch R.W."/>
            <person name="Higgins S."/>
            <person name="Loffler F."/>
        </authorList>
    </citation>
    <scope>NUCLEOTIDE SEQUENCE</scope>
</reference>
<dbReference type="GO" id="GO:0015937">
    <property type="term" value="P:coenzyme A biosynthetic process"/>
    <property type="evidence" value="ECO:0007669"/>
    <property type="project" value="UniProtKB-KW"/>
</dbReference>
<dbReference type="SUPFAM" id="SSF53067">
    <property type="entry name" value="Actin-like ATPase domain"/>
    <property type="match status" value="1"/>
</dbReference>
<keyword evidence="8" id="KW-0067">ATP-binding</keyword>
<evidence type="ECO:0000256" key="10">
    <source>
        <dbReference type="ARBA" id="ARBA00022993"/>
    </source>
</evidence>
<dbReference type="AlphaFoldDB" id="A0A645JLE3"/>
<accession>A0A645JLE3</accession>
<comment type="similarity">
    <text evidence="11">Belongs to the type III pantothenate kinase family.</text>
</comment>
<comment type="subunit">
    <text evidence="3">Homodimer.</text>
</comment>
<dbReference type="PANTHER" id="PTHR34265:SF1">
    <property type="entry name" value="TYPE III PANTOTHENATE KINASE"/>
    <property type="match status" value="1"/>
</dbReference>
<comment type="subcellular location">
    <subcellularLocation>
        <location evidence="2">Cytoplasm</location>
    </subcellularLocation>
</comment>
<evidence type="ECO:0000256" key="11">
    <source>
        <dbReference type="ARBA" id="ARBA00038036"/>
    </source>
</evidence>
<evidence type="ECO:0000256" key="5">
    <source>
        <dbReference type="ARBA" id="ARBA00022679"/>
    </source>
</evidence>
<keyword evidence="9" id="KW-0630">Potassium</keyword>
<dbReference type="PANTHER" id="PTHR34265">
    <property type="entry name" value="TYPE III PANTOTHENATE KINASE"/>
    <property type="match status" value="1"/>
</dbReference>
<keyword evidence="6" id="KW-0547">Nucleotide-binding</keyword>
<dbReference type="GO" id="GO:0004594">
    <property type="term" value="F:pantothenate kinase activity"/>
    <property type="evidence" value="ECO:0007669"/>
    <property type="project" value="InterPro"/>
</dbReference>
<keyword evidence="7 13" id="KW-0418">Kinase</keyword>
<evidence type="ECO:0000256" key="7">
    <source>
        <dbReference type="ARBA" id="ARBA00022777"/>
    </source>
</evidence>
<proteinExistence type="inferred from homology"/>
<evidence type="ECO:0000256" key="3">
    <source>
        <dbReference type="ARBA" id="ARBA00011738"/>
    </source>
</evidence>
<keyword evidence="5 13" id="KW-0808">Transferase</keyword>
<evidence type="ECO:0000256" key="1">
    <source>
        <dbReference type="ARBA" id="ARBA00001958"/>
    </source>
</evidence>
<evidence type="ECO:0000256" key="8">
    <source>
        <dbReference type="ARBA" id="ARBA00022840"/>
    </source>
</evidence>
<evidence type="ECO:0000256" key="4">
    <source>
        <dbReference type="ARBA" id="ARBA00022490"/>
    </source>
</evidence>
<dbReference type="InterPro" id="IPR043129">
    <property type="entry name" value="ATPase_NBD"/>
</dbReference>
<dbReference type="InterPro" id="IPR004619">
    <property type="entry name" value="Type_III_PanK"/>
</dbReference>
<protein>
    <recommendedName>
        <fullName evidence="12">Type III pantothenate kinase</fullName>
    </recommendedName>
</protein>
<name>A0A645JLE3_9ZZZZ</name>
<keyword evidence="10" id="KW-0173">Coenzyme A biosynthesis</keyword>
<sequence length="100" mass="10881">MESLFSRTAKLPQISLEAPGHYIGGDTAEAIKSGIVYGTVGLVDALLNGVFKELGGPCRVVATGGHAPILARHSEIVKEVDPWLTIEGLRIIYERNRFEY</sequence>
<dbReference type="GO" id="GO:0005524">
    <property type="term" value="F:ATP binding"/>
    <property type="evidence" value="ECO:0007669"/>
    <property type="project" value="UniProtKB-KW"/>
</dbReference>